<accession>A0A6M3IN96</accession>
<evidence type="ECO:0000313" key="1">
    <source>
        <dbReference type="EMBL" id="QJA58721.1"/>
    </source>
</evidence>
<protein>
    <submittedName>
        <fullName evidence="1">Uncharacterized protein</fullName>
    </submittedName>
</protein>
<name>A0A6M3IN96_9ZZZZ</name>
<proteinExistence type="predicted"/>
<gene>
    <name evidence="1" type="ORF">MM415B01412_0003</name>
</gene>
<sequence length="67" mass="7659">MLAEQTIRIKNQDVGLAYINGFRCIFSAREIRRGKKKGMVEVTYRKGSKIKKTLLAKKSIRKYPNGG</sequence>
<dbReference type="AlphaFoldDB" id="A0A6M3IN96"/>
<organism evidence="1">
    <name type="scientific">viral metagenome</name>
    <dbReference type="NCBI Taxonomy" id="1070528"/>
    <lineage>
        <taxon>unclassified sequences</taxon>
        <taxon>metagenomes</taxon>
        <taxon>organismal metagenomes</taxon>
    </lineage>
</organism>
<reference evidence="1" key="1">
    <citation type="submission" date="2020-03" db="EMBL/GenBank/DDBJ databases">
        <title>The deep terrestrial virosphere.</title>
        <authorList>
            <person name="Holmfeldt K."/>
            <person name="Nilsson E."/>
            <person name="Simone D."/>
            <person name="Lopez-Fernandez M."/>
            <person name="Wu X."/>
            <person name="de Brujin I."/>
            <person name="Lundin D."/>
            <person name="Andersson A."/>
            <person name="Bertilsson S."/>
            <person name="Dopson M."/>
        </authorList>
    </citation>
    <scope>NUCLEOTIDE SEQUENCE</scope>
    <source>
        <strain evidence="1">MM415B01412</strain>
    </source>
</reference>
<dbReference type="EMBL" id="MT141337">
    <property type="protein sequence ID" value="QJA58721.1"/>
    <property type="molecule type" value="Genomic_DNA"/>
</dbReference>